<dbReference type="NCBIfam" id="TIGR00368">
    <property type="entry name" value="YifB family Mg chelatase-like AAA ATPase"/>
    <property type="match status" value="1"/>
</dbReference>
<gene>
    <name evidence="3" type="ORF">UFOPK3837_00900</name>
</gene>
<dbReference type="InterPro" id="IPR014721">
    <property type="entry name" value="Ribsml_uS5_D2-typ_fold_subgr"/>
</dbReference>
<dbReference type="InterPro" id="IPR025158">
    <property type="entry name" value="Mg_chelat-rel_C"/>
</dbReference>
<evidence type="ECO:0000313" key="3">
    <source>
        <dbReference type="EMBL" id="CAB4958384.1"/>
    </source>
</evidence>
<dbReference type="InterPro" id="IPR004482">
    <property type="entry name" value="Mg_chelat-rel"/>
</dbReference>
<dbReference type="AlphaFoldDB" id="A0A6J7KXY1"/>
<dbReference type="SMART" id="SM00382">
    <property type="entry name" value="AAA"/>
    <property type="match status" value="1"/>
</dbReference>
<proteinExistence type="inferred from homology"/>
<dbReference type="GO" id="GO:0005524">
    <property type="term" value="F:ATP binding"/>
    <property type="evidence" value="ECO:0007669"/>
    <property type="project" value="InterPro"/>
</dbReference>
<feature type="domain" description="AAA+ ATPase" evidence="2">
    <location>
        <begin position="213"/>
        <end position="394"/>
    </location>
</feature>
<dbReference type="InterPro" id="IPR020568">
    <property type="entry name" value="Ribosomal_Su5_D2-typ_SF"/>
</dbReference>
<dbReference type="Pfam" id="PF01078">
    <property type="entry name" value="Mg_chelatase"/>
    <property type="match status" value="1"/>
</dbReference>
<organism evidence="3">
    <name type="scientific">freshwater metagenome</name>
    <dbReference type="NCBI Taxonomy" id="449393"/>
    <lineage>
        <taxon>unclassified sequences</taxon>
        <taxon>metagenomes</taxon>
        <taxon>ecological metagenomes</taxon>
    </lineage>
</organism>
<evidence type="ECO:0000259" key="2">
    <source>
        <dbReference type="SMART" id="SM00382"/>
    </source>
</evidence>
<dbReference type="EMBL" id="CAFBNO010000046">
    <property type="protein sequence ID" value="CAB4958384.1"/>
    <property type="molecule type" value="Genomic_DNA"/>
</dbReference>
<dbReference type="InterPro" id="IPR000523">
    <property type="entry name" value="Mg_chelatse_chII-like_cat_dom"/>
</dbReference>
<dbReference type="InterPro" id="IPR003593">
    <property type="entry name" value="AAA+_ATPase"/>
</dbReference>
<accession>A0A6J7KXY1</accession>
<dbReference type="InterPro" id="IPR045006">
    <property type="entry name" value="CHLI-like"/>
</dbReference>
<name>A0A6J7KXY1_9ZZZZ</name>
<dbReference type="SUPFAM" id="SSF54211">
    <property type="entry name" value="Ribosomal protein S5 domain 2-like"/>
    <property type="match status" value="1"/>
</dbReference>
<comment type="similarity">
    <text evidence="1">Belongs to the Mg-chelatase subunits D/I family. ComM subfamily.</text>
</comment>
<dbReference type="Pfam" id="PF13335">
    <property type="entry name" value="Mg_chelatase_C"/>
    <property type="match status" value="1"/>
</dbReference>
<dbReference type="Gene3D" id="3.40.50.300">
    <property type="entry name" value="P-loop containing nucleotide triphosphate hydrolases"/>
    <property type="match status" value="1"/>
</dbReference>
<evidence type="ECO:0000256" key="1">
    <source>
        <dbReference type="ARBA" id="ARBA00006354"/>
    </source>
</evidence>
<protein>
    <submittedName>
        <fullName evidence="3">Unannotated protein</fullName>
    </submittedName>
</protein>
<dbReference type="PANTHER" id="PTHR32039:SF7">
    <property type="entry name" value="COMPETENCE PROTEIN COMM"/>
    <property type="match status" value="1"/>
</dbReference>
<dbReference type="InterPro" id="IPR027417">
    <property type="entry name" value="P-loop_NTPase"/>
</dbReference>
<reference evidence="3" key="1">
    <citation type="submission" date="2020-05" db="EMBL/GenBank/DDBJ databases">
        <authorList>
            <person name="Chiriac C."/>
            <person name="Salcher M."/>
            <person name="Ghai R."/>
            <person name="Kavagutti S V."/>
        </authorList>
    </citation>
    <scope>NUCLEOTIDE SEQUENCE</scope>
</reference>
<dbReference type="PANTHER" id="PTHR32039">
    <property type="entry name" value="MAGNESIUM-CHELATASE SUBUNIT CHLI"/>
    <property type="match status" value="1"/>
</dbReference>
<dbReference type="Pfam" id="PF13541">
    <property type="entry name" value="ChlI"/>
    <property type="match status" value="1"/>
</dbReference>
<dbReference type="Gene3D" id="3.30.230.10">
    <property type="match status" value="1"/>
</dbReference>
<dbReference type="SUPFAM" id="SSF52540">
    <property type="entry name" value="P-loop containing nucleoside triphosphate hydrolases"/>
    <property type="match status" value="1"/>
</dbReference>
<sequence length="503" mass="53151">MALAKTKAMALFGLGGTLIDVEADISSNLPNFILVGLPDASLSEATARVRAACANSGLALPGRRITVNLSPASVPKRGSSFDLAISMAVLAASGAVGVESVEEWLHIGELALDGTLRGVHGVLPSLLAAKELGWLKFIVPADNLAEAAAVQGITFQAFDHLTQVAAFHGSTVERVSPREQEMLVKEAVGSSPCYSDVFGQSEVIDAMVVAATGGHHILMLGSPGSGKTMIAERLPSILPELTPTQAIETAAVESLSGIHGSISSLPPFRAPHHNSSASSLIGGGLSIPRPGLISLAHNGVLFLDEAPEFQQPALEALRQPLESGEVFISRAAGVARFPARFQLVMAANPCPCGFAWDPAKNCRCVEPAKSRYLHRLSGPLLDRIDISLKVNNVPKALQKERGPKSSDLRERVIAARQVGSSRLAKTPWQLNAQVPGAYLRRHWRPGAAVLASLDGALERGTISMRGYDRCLRLAYTLADLDGSEVPRASHIARAMFLRGAELG</sequence>